<proteinExistence type="predicted"/>
<evidence type="ECO:0000313" key="1">
    <source>
        <dbReference type="EMBL" id="KAL3097638.1"/>
    </source>
</evidence>
<protein>
    <submittedName>
        <fullName evidence="1">Uncharacterized protein</fullName>
    </submittedName>
</protein>
<organism evidence="1 2">
    <name type="scientific">Heterodera trifolii</name>
    <dbReference type="NCBI Taxonomy" id="157864"/>
    <lineage>
        <taxon>Eukaryota</taxon>
        <taxon>Metazoa</taxon>
        <taxon>Ecdysozoa</taxon>
        <taxon>Nematoda</taxon>
        <taxon>Chromadorea</taxon>
        <taxon>Rhabditida</taxon>
        <taxon>Tylenchina</taxon>
        <taxon>Tylenchomorpha</taxon>
        <taxon>Tylenchoidea</taxon>
        <taxon>Heteroderidae</taxon>
        <taxon>Heteroderinae</taxon>
        <taxon>Heterodera</taxon>
    </lineage>
</organism>
<dbReference type="Proteomes" id="UP001620626">
    <property type="component" value="Unassembled WGS sequence"/>
</dbReference>
<comment type="caution">
    <text evidence="1">The sequence shown here is derived from an EMBL/GenBank/DDBJ whole genome shotgun (WGS) entry which is preliminary data.</text>
</comment>
<keyword evidence="2" id="KW-1185">Reference proteome</keyword>
<dbReference type="EMBL" id="JBICBT010000839">
    <property type="protein sequence ID" value="KAL3097638.1"/>
    <property type="molecule type" value="Genomic_DNA"/>
</dbReference>
<name>A0ABD2K438_9BILA</name>
<evidence type="ECO:0000313" key="2">
    <source>
        <dbReference type="Proteomes" id="UP001620626"/>
    </source>
</evidence>
<dbReference type="AlphaFoldDB" id="A0ABD2K438"/>
<reference evidence="1 2" key="1">
    <citation type="submission" date="2024-10" db="EMBL/GenBank/DDBJ databases">
        <authorList>
            <person name="Kim D."/>
        </authorList>
    </citation>
    <scope>NUCLEOTIDE SEQUENCE [LARGE SCALE GENOMIC DNA]</scope>
    <source>
        <strain evidence="1">BH-2024</strain>
    </source>
</reference>
<sequence>MEEQGAAEFVDVVVHPGDLFVNRTHSTATFVYQAGDKIPQNNSLQHRMARFLLPPGELVWGAAAPTISQARKDHMSRTQLFEKHRNRLDKKISGPTVQATKRVAILYNTAIGWGQQMENERWPPPKTLQEGMEADNQRNLLNEQMEKLKHWFAEPLLPCLKILKHSFLFQVEDMVPEFTPFQMEMGEQPSPVE</sequence>
<gene>
    <name evidence="1" type="ORF">niasHT_023438</name>
</gene>
<accession>A0ABD2K438</accession>